<dbReference type="CDD" id="cd07038">
    <property type="entry name" value="TPP_PYR_PDC_IPDC_like"/>
    <property type="match status" value="1"/>
</dbReference>
<reference evidence="14" key="1">
    <citation type="journal article" date="2014" name="Microb. Cell Fact.">
        <title>Exploiting Issatchenkia orientalis SD108 for succinic acid production.</title>
        <authorList>
            <person name="Xiao H."/>
            <person name="Shao Z."/>
            <person name="Jiang Y."/>
            <person name="Dole S."/>
            <person name="Zhao H."/>
        </authorList>
    </citation>
    <scope>NUCLEOTIDE SEQUENCE [LARGE SCALE GENOMIC DNA]</scope>
    <source>
        <strain evidence="14">SD108</strain>
    </source>
</reference>
<dbReference type="Gene3D" id="3.40.50.970">
    <property type="match status" value="2"/>
</dbReference>
<keyword evidence="3 8" id="KW-0479">Metal-binding</keyword>
<evidence type="ECO:0000256" key="7">
    <source>
        <dbReference type="ARBA" id="ARBA00023239"/>
    </source>
</evidence>
<evidence type="ECO:0000256" key="1">
    <source>
        <dbReference type="ARBA" id="ARBA00001964"/>
    </source>
</evidence>
<dbReference type="SMR" id="A0A099P8P4"/>
<evidence type="ECO:0000313" key="14">
    <source>
        <dbReference type="Proteomes" id="UP000029867"/>
    </source>
</evidence>
<evidence type="ECO:0000256" key="8">
    <source>
        <dbReference type="PIRSR" id="PIRSR036565-2"/>
    </source>
</evidence>
<dbReference type="SUPFAM" id="SSF52467">
    <property type="entry name" value="DHS-like NAD/FAD-binding domain"/>
    <property type="match status" value="1"/>
</dbReference>
<dbReference type="GO" id="GO:0030976">
    <property type="term" value="F:thiamine pyrophosphate binding"/>
    <property type="evidence" value="ECO:0007669"/>
    <property type="project" value="InterPro"/>
</dbReference>
<comment type="similarity">
    <text evidence="2 9">Belongs to the TPP enzyme family.</text>
</comment>
<dbReference type="InterPro" id="IPR029035">
    <property type="entry name" value="DHS-like_NAD/FAD-binding_dom"/>
</dbReference>
<dbReference type="PANTHER" id="PTHR43452:SF3">
    <property type="entry name" value="TRANSAMINATED AMINO ACID DECARBOXYLASE"/>
    <property type="match status" value="1"/>
</dbReference>
<feature type="binding site" evidence="8">
    <location>
        <position position="519"/>
    </location>
    <ligand>
        <name>Mg(2+)</name>
        <dbReference type="ChEBI" id="CHEBI:18420"/>
    </ligand>
</feature>
<dbReference type="Pfam" id="PF02775">
    <property type="entry name" value="TPP_enzyme_C"/>
    <property type="match status" value="1"/>
</dbReference>
<evidence type="ECO:0000259" key="11">
    <source>
        <dbReference type="Pfam" id="PF02775"/>
    </source>
</evidence>
<evidence type="ECO:0000256" key="3">
    <source>
        <dbReference type="ARBA" id="ARBA00022723"/>
    </source>
</evidence>
<feature type="domain" description="Thiamine pyrophosphate enzyme central" evidence="10">
    <location>
        <begin position="246"/>
        <end position="366"/>
    </location>
</feature>
<evidence type="ECO:0000256" key="5">
    <source>
        <dbReference type="ARBA" id="ARBA00022842"/>
    </source>
</evidence>
<evidence type="ECO:0000256" key="4">
    <source>
        <dbReference type="ARBA" id="ARBA00022793"/>
    </source>
</evidence>
<evidence type="ECO:0000256" key="6">
    <source>
        <dbReference type="ARBA" id="ARBA00023052"/>
    </source>
</evidence>
<feature type="domain" description="Thiamine pyrophosphate enzyme TPP-binding" evidence="11">
    <location>
        <begin position="444"/>
        <end position="529"/>
    </location>
</feature>
<proteinExistence type="inferred from homology"/>
<evidence type="ECO:0008006" key="15">
    <source>
        <dbReference type="Google" id="ProtNLM"/>
    </source>
</evidence>
<dbReference type="FunFam" id="3.40.50.970:FF:000019">
    <property type="entry name" value="Pyruvate decarboxylase isozyme"/>
    <property type="match status" value="1"/>
</dbReference>
<dbReference type="InterPro" id="IPR012110">
    <property type="entry name" value="PDC/IPDC-like"/>
</dbReference>
<dbReference type="InterPro" id="IPR012001">
    <property type="entry name" value="Thiamin_PyroP_enz_TPP-bd_dom"/>
</dbReference>
<accession>A0A099P8P4</accession>
<dbReference type="PIRSF" id="PIRSF036565">
    <property type="entry name" value="Pyruvt_ip_decrb"/>
    <property type="match status" value="1"/>
</dbReference>
<dbReference type="GO" id="GO:0005634">
    <property type="term" value="C:nucleus"/>
    <property type="evidence" value="ECO:0007669"/>
    <property type="project" value="TreeGrafter"/>
</dbReference>
<dbReference type="GO" id="GO:0000949">
    <property type="term" value="P:aromatic amino acid family catabolic process to alcohol via Ehrlich pathway"/>
    <property type="evidence" value="ECO:0007669"/>
    <property type="project" value="TreeGrafter"/>
</dbReference>
<dbReference type="InterPro" id="IPR029061">
    <property type="entry name" value="THDP-binding"/>
</dbReference>
<keyword evidence="4" id="KW-0210">Decarboxylase</keyword>
<dbReference type="Gene3D" id="3.40.50.1220">
    <property type="entry name" value="TPP-binding domain"/>
    <property type="match status" value="1"/>
</dbReference>
<dbReference type="VEuPathDB" id="FungiDB:C5L36_0A10330"/>
<dbReference type="InterPro" id="IPR012000">
    <property type="entry name" value="Thiamin_PyroP_enz_cen_dom"/>
</dbReference>
<evidence type="ECO:0000256" key="9">
    <source>
        <dbReference type="RuleBase" id="RU362132"/>
    </source>
</evidence>
<feature type="binding site" evidence="8">
    <location>
        <position position="517"/>
    </location>
    <ligand>
        <name>Mg(2+)</name>
        <dbReference type="ChEBI" id="CHEBI:18420"/>
    </ligand>
</feature>
<comment type="cofactor">
    <cofactor evidence="1">
        <name>thiamine diphosphate</name>
        <dbReference type="ChEBI" id="CHEBI:58937"/>
    </cofactor>
</comment>
<keyword evidence="5 8" id="KW-0460">Magnesium</keyword>
<comment type="caution">
    <text evidence="13">The sequence shown here is derived from an EMBL/GenBank/DDBJ whole genome shotgun (WGS) entry which is preliminary data.</text>
</comment>
<dbReference type="HOGENOM" id="CLU_013748_0_2_1"/>
<evidence type="ECO:0000313" key="13">
    <source>
        <dbReference type="EMBL" id="KGK40657.1"/>
    </source>
</evidence>
<feature type="binding site" evidence="8">
    <location>
        <position position="490"/>
    </location>
    <ligand>
        <name>Mg(2+)</name>
        <dbReference type="ChEBI" id="CHEBI:18420"/>
    </ligand>
</feature>
<comment type="cofactor">
    <cofactor evidence="8">
        <name>Mg(2+)</name>
        <dbReference type="ChEBI" id="CHEBI:18420"/>
    </cofactor>
    <text evidence="8">Binds 1 Mg(2+) per subunit.</text>
</comment>
<dbReference type="eggNOG" id="KOG1184">
    <property type="taxonomic scope" value="Eukaryota"/>
</dbReference>
<evidence type="ECO:0000259" key="12">
    <source>
        <dbReference type="Pfam" id="PF02776"/>
    </source>
</evidence>
<feature type="domain" description="Thiamine pyrophosphate enzyme N-terminal TPP-binding" evidence="12">
    <location>
        <begin position="38"/>
        <end position="139"/>
    </location>
</feature>
<name>A0A099P8P4_PICKU</name>
<protein>
    <recommendedName>
        <fullName evidence="15">Transaminated amino acid decarboxylase</fullName>
    </recommendedName>
</protein>
<dbReference type="GO" id="GO:0000287">
    <property type="term" value="F:magnesium ion binding"/>
    <property type="evidence" value="ECO:0007669"/>
    <property type="project" value="InterPro"/>
</dbReference>
<dbReference type="InterPro" id="IPR047213">
    <property type="entry name" value="TPP_PYR_PDC_IPDC-like"/>
</dbReference>
<dbReference type="CDD" id="cd02005">
    <property type="entry name" value="TPP_PDC_IPDC"/>
    <property type="match status" value="1"/>
</dbReference>
<evidence type="ECO:0000256" key="2">
    <source>
        <dbReference type="ARBA" id="ARBA00007812"/>
    </source>
</evidence>
<evidence type="ECO:0000259" key="10">
    <source>
        <dbReference type="Pfam" id="PF00205"/>
    </source>
</evidence>
<gene>
    <name evidence="13" type="ORF">JL09_g20</name>
</gene>
<dbReference type="SUPFAM" id="SSF52518">
    <property type="entry name" value="Thiamin diphosphate-binding fold (THDP-binding)"/>
    <property type="match status" value="2"/>
</dbReference>
<dbReference type="AlphaFoldDB" id="A0A099P8P4"/>
<dbReference type="FunFam" id="3.40.50.970:FF:000024">
    <property type="entry name" value="Pyruvate decarboxylase isozyme"/>
    <property type="match status" value="1"/>
</dbReference>
<dbReference type="Pfam" id="PF02776">
    <property type="entry name" value="TPP_enzyme_N"/>
    <property type="match status" value="1"/>
</dbReference>
<sequence length="608" mass="68369">MLQTANSEVPNASQITIDAASGLPADRVLPNITNTEITISEYIFYRILQLGVRSVFGVPGDFNLRFLEHIYDVHGLNWIGCCNELNAAYAADAYAKASKKMGVLLTTYGVGELSALNGVAGAYTEFAPVLHLVGTSALKFKRNPRTLNLHHLAGDKKTFKKSDHYKYERIASEFSVDSASIEDDPIEACEMIDRVIYSTWRESRPGYIFLPCDLSEMKVDAQRLASPIELTYRFNSPVSRVEGVADQILQLIYQNKNVSIIVDGFIRKFRMESEFYDIMEKFGDKVNIFSTMYGKGLIGEEHPRFVGTYFGKYEKAVGNLLEASDLIIHFGNFDHELNMGGFTFNIPQEKYIDLSAQYVDITGNLDESITMMEVLPVLASKLDSSRVNVADKFEKFDKYYETPDYQREASLQETDIMQSLNENLTGDDILIVETCSFLFAVPDLKVKQHTNIILQAYWASIGYALPATLGASLAIRDFNLSGKVYTIEGDGSAQMSLQELSSMLRYNIDATMILLNNSGYTIERVIVGPHSSYNDINTNWQWTDLLRAFGDVANEKSVSYTIKEREQLLNILSDPSFKHNGKFRLLECVLPMFDVPKKLGQFTGKIPA</sequence>
<dbReference type="GO" id="GO:0005829">
    <property type="term" value="C:cytosol"/>
    <property type="evidence" value="ECO:0007669"/>
    <property type="project" value="TreeGrafter"/>
</dbReference>
<dbReference type="InterPro" id="IPR011766">
    <property type="entry name" value="TPP_enzyme_TPP-bd"/>
</dbReference>
<keyword evidence="7" id="KW-0456">Lyase</keyword>
<dbReference type="InterPro" id="IPR047214">
    <property type="entry name" value="TPP_PDC_IPDC"/>
</dbReference>
<keyword evidence="6 9" id="KW-0786">Thiamine pyrophosphate</keyword>
<dbReference type="GO" id="GO:0004737">
    <property type="term" value="F:pyruvate decarboxylase activity"/>
    <property type="evidence" value="ECO:0007669"/>
    <property type="project" value="TreeGrafter"/>
</dbReference>
<dbReference type="PANTHER" id="PTHR43452">
    <property type="entry name" value="PYRUVATE DECARBOXYLASE"/>
    <property type="match status" value="1"/>
</dbReference>
<organism evidence="13 14">
    <name type="scientific">Pichia kudriavzevii</name>
    <name type="common">Yeast</name>
    <name type="synonym">Issatchenkia orientalis</name>
    <dbReference type="NCBI Taxonomy" id="4909"/>
    <lineage>
        <taxon>Eukaryota</taxon>
        <taxon>Fungi</taxon>
        <taxon>Dikarya</taxon>
        <taxon>Ascomycota</taxon>
        <taxon>Saccharomycotina</taxon>
        <taxon>Pichiomycetes</taxon>
        <taxon>Pichiales</taxon>
        <taxon>Pichiaceae</taxon>
        <taxon>Pichia</taxon>
    </lineage>
</organism>
<dbReference type="EMBL" id="JQFK01000001">
    <property type="protein sequence ID" value="KGK40657.1"/>
    <property type="molecule type" value="Genomic_DNA"/>
</dbReference>
<dbReference type="Pfam" id="PF00205">
    <property type="entry name" value="TPP_enzyme_M"/>
    <property type="match status" value="1"/>
</dbReference>
<dbReference type="Proteomes" id="UP000029867">
    <property type="component" value="Unassembled WGS sequence"/>
</dbReference>